<dbReference type="EMBL" id="CAEZSZ010000005">
    <property type="protein sequence ID" value="CAB4548544.1"/>
    <property type="molecule type" value="Genomic_DNA"/>
</dbReference>
<gene>
    <name evidence="1" type="ORF">UFOPK1561_00102</name>
    <name evidence="2" type="ORF">UFOPK2044_00572</name>
    <name evidence="3" type="ORF">UFOPK2165_00419</name>
</gene>
<reference evidence="3" key="1">
    <citation type="submission" date="2020-05" db="EMBL/GenBank/DDBJ databases">
        <authorList>
            <person name="Chiriac C."/>
            <person name="Salcher M."/>
            <person name="Ghai R."/>
            <person name="Kavagutti S V."/>
        </authorList>
    </citation>
    <scope>NUCLEOTIDE SEQUENCE</scope>
</reference>
<evidence type="ECO:0000313" key="2">
    <source>
        <dbReference type="EMBL" id="CAB4634228.1"/>
    </source>
</evidence>
<dbReference type="EMBL" id="CAEZVO010000068">
    <property type="protein sequence ID" value="CAB4634228.1"/>
    <property type="molecule type" value="Genomic_DNA"/>
</dbReference>
<sequence>MLAEIPTPRIARITGSPAPINVPSMTNKTIAAIARPIISPIPRIPEMERVRSCENSMLMPGKSAAFRDATTDSRIGSSISAPGTVNCTVANATVPSLETVLKFALASRICLAKASSVFASSISVLPESTFTWAATSCSWPETKAARCFFISARPPEI</sequence>
<protein>
    <submittedName>
        <fullName evidence="3">Unannotated protein</fullName>
    </submittedName>
</protein>
<evidence type="ECO:0000313" key="1">
    <source>
        <dbReference type="EMBL" id="CAB4548544.1"/>
    </source>
</evidence>
<dbReference type="AlphaFoldDB" id="A0A6J6K0B5"/>
<accession>A0A6J6K0B5</accession>
<name>A0A6J6K0B5_9ZZZZ</name>
<dbReference type="EMBL" id="CAEZWA010000056">
    <property type="protein sequence ID" value="CAB4642238.1"/>
    <property type="molecule type" value="Genomic_DNA"/>
</dbReference>
<organism evidence="3">
    <name type="scientific">freshwater metagenome</name>
    <dbReference type="NCBI Taxonomy" id="449393"/>
    <lineage>
        <taxon>unclassified sequences</taxon>
        <taxon>metagenomes</taxon>
        <taxon>ecological metagenomes</taxon>
    </lineage>
</organism>
<evidence type="ECO:0000313" key="3">
    <source>
        <dbReference type="EMBL" id="CAB4642238.1"/>
    </source>
</evidence>
<proteinExistence type="predicted"/>